<proteinExistence type="predicted"/>
<accession>A0ABU0S8U2</accession>
<gene>
    <name evidence="1" type="ORF">QFZ34_002356</name>
</gene>
<organism evidence="1 2">
    <name type="scientific">Phyllobacterium ifriqiyense</name>
    <dbReference type="NCBI Taxonomy" id="314238"/>
    <lineage>
        <taxon>Bacteria</taxon>
        <taxon>Pseudomonadati</taxon>
        <taxon>Pseudomonadota</taxon>
        <taxon>Alphaproteobacteria</taxon>
        <taxon>Hyphomicrobiales</taxon>
        <taxon>Phyllobacteriaceae</taxon>
        <taxon>Phyllobacterium</taxon>
    </lineage>
</organism>
<sequence>MSSRISSLENATKYLTSADRDHFFKIKREMEKSGASKKDIEERLHAFMWNIIESDDEDEEDEVTTDKAP</sequence>
<evidence type="ECO:0000313" key="1">
    <source>
        <dbReference type="EMBL" id="MDQ0997174.1"/>
    </source>
</evidence>
<dbReference type="EMBL" id="JAUSZT010000003">
    <property type="protein sequence ID" value="MDQ0997174.1"/>
    <property type="molecule type" value="Genomic_DNA"/>
</dbReference>
<protein>
    <submittedName>
        <fullName evidence="1">Uncharacterized protein</fullName>
    </submittedName>
</protein>
<reference evidence="1 2" key="1">
    <citation type="submission" date="2023-07" db="EMBL/GenBank/DDBJ databases">
        <title>Comparative genomics of wheat-associated soil bacteria to identify genetic determinants of phenazine resistance.</title>
        <authorList>
            <person name="Mouncey N."/>
        </authorList>
    </citation>
    <scope>NUCLEOTIDE SEQUENCE [LARGE SCALE GENOMIC DNA]</scope>
    <source>
        <strain evidence="1 2">W4I11</strain>
    </source>
</reference>
<comment type="caution">
    <text evidence="1">The sequence shown here is derived from an EMBL/GenBank/DDBJ whole genome shotgun (WGS) entry which is preliminary data.</text>
</comment>
<name>A0ABU0S8U2_9HYPH</name>
<evidence type="ECO:0000313" key="2">
    <source>
        <dbReference type="Proteomes" id="UP001237780"/>
    </source>
</evidence>
<dbReference type="Proteomes" id="UP001237780">
    <property type="component" value="Unassembled WGS sequence"/>
</dbReference>
<keyword evidence="2" id="KW-1185">Reference proteome</keyword>